<keyword evidence="2" id="KW-1185">Reference proteome</keyword>
<evidence type="ECO:0000313" key="2">
    <source>
        <dbReference type="Proteomes" id="UP000582016"/>
    </source>
</evidence>
<accession>A0A8H5J6E1</accession>
<protein>
    <submittedName>
        <fullName evidence="1">Uncharacterized protein</fullName>
    </submittedName>
</protein>
<reference evidence="1 2" key="1">
    <citation type="submission" date="2020-05" db="EMBL/GenBank/DDBJ databases">
        <title>Identification and distribution of gene clusters putatively required for synthesis of sphingolipid metabolism inhibitors in phylogenetically diverse species of the filamentous fungus Fusarium.</title>
        <authorList>
            <person name="Kim H.-S."/>
            <person name="Busman M."/>
            <person name="Brown D.W."/>
            <person name="Divon H."/>
            <person name="Uhlig S."/>
            <person name="Proctor R.H."/>
        </authorList>
    </citation>
    <scope>NUCLEOTIDE SEQUENCE [LARGE SCALE GENOMIC DNA]</scope>
    <source>
        <strain evidence="1 2">NRRL 13617</strain>
    </source>
</reference>
<evidence type="ECO:0000313" key="1">
    <source>
        <dbReference type="EMBL" id="KAF5548330.1"/>
    </source>
</evidence>
<dbReference type="Proteomes" id="UP000582016">
    <property type="component" value="Unassembled WGS sequence"/>
</dbReference>
<dbReference type="EMBL" id="JAAOAQ010000422">
    <property type="protein sequence ID" value="KAF5548330.1"/>
    <property type="molecule type" value="Genomic_DNA"/>
</dbReference>
<proteinExistence type="predicted"/>
<gene>
    <name evidence="1" type="ORF">FPHYL_9945</name>
</gene>
<name>A0A8H5J6E1_9HYPO</name>
<comment type="caution">
    <text evidence="1">The sequence shown here is derived from an EMBL/GenBank/DDBJ whole genome shotgun (WGS) entry which is preliminary data.</text>
</comment>
<organism evidence="1 2">
    <name type="scientific">Fusarium phyllophilum</name>
    <dbReference type="NCBI Taxonomy" id="47803"/>
    <lineage>
        <taxon>Eukaryota</taxon>
        <taxon>Fungi</taxon>
        <taxon>Dikarya</taxon>
        <taxon>Ascomycota</taxon>
        <taxon>Pezizomycotina</taxon>
        <taxon>Sordariomycetes</taxon>
        <taxon>Hypocreomycetidae</taxon>
        <taxon>Hypocreales</taxon>
        <taxon>Nectriaceae</taxon>
        <taxon>Fusarium</taxon>
        <taxon>Fusarium fujikuroi species complex</taxon>
    </lineage>
</organism>
<sequence length="215" mass="24821">MSSVTTPLNFNHSSIDVRNIDARRAYMKAFFLHLGLWDEEKVKTYREFSEEQGCDLVYNAGHSQVNHVFFEFLVDTIVWHNILRTGSALGQGHDWPWTPDALPDKTDVTTDGASECYREWRDRKMSAMQQIIATGQIINLKDLHWYGFIIPTETRVECLFGPASTQFPHHDIKSLTIAEVERHVVAILQGAFPSRTQFYTTDEILLRTNYRLIQG</sequence>
<dbReference type="OrthoDB" id="5093989at2759"/>
<dbReference type="AlphaFoldDB" id="A0A8H5J6E1"/>